<dbReference type="PANTHER" id="PTHR42920:SF5">
    <property type="entry name" value="EAMA DOMAIN-CONTAINING PROTEIN"/>
    <property type="match status" value="1"/>
</dbReference>
<feature type="transmembrane region" description="Helical" evidence="7">
    <location>
        <begin position="109"/>
        <end position="128"/>
    </location>
</feature>
<dbReference type="InterPro" id="IPR037185">
    <property type="entry name" value="EmrE-like"/>
</dbReference>
<evidence type="ECO:0000256" key="4">
    <source>
        <dbReference type="ARBA" id="ARBA00022692"/>
    </source>
</evidence>
<dbReference type="AlphaFoldDB" id="A0A135YXE1"/>
<feature type="transmembrane region" description="Helical" evidence="7">
    <location>
        <begin position="218"/>
        <end position="238"/>
    </location>
</feature>
<evidence type="ECO:0000313" key="10">
    <source>
        <dbReference type="Proteomes" id="UP000070326"/>
    </source>
</evidence>
<protein>
    <submittedName>
        <fullName evidence="9">Putative membrane protein</fullName>
    </submittedName>
</protein>
<comment type="caution">
    <text evidence="9">The sequence shown here is derived from an EMBL/GenBank/DDBJ whole genome shotgun (WGS) entry which is preliminary data.</text>
</comment>
<reference evidence="9 10" key="1">
    <citation type="submission" date="2016-02" db="EMBL/GenBank/DDBJ databases">
        <authorList>
            <person name="Wen L."/>
            <person name="He K."/>
            <person name="Yang H."/>
        </authorList>
    </citation>
    <scope>NUCLEOTIDE SEQUENCE [LARGE SCALE GENOMIC DNA]</scope>
    <source>
        <strain evidence="9 10">MJR8628A</strain>
    </source>
</reference>
<feature type="transmembrane region" description="Helical" evidence="7">
    <location>
        <begin position="9"/>
        <end position="28"/>
    </location>
</feature>
<dbReference type="Proteomes" id="UP000070326">
    <property type="component" value="Unassembled WGS sequence"/>
</dbReference>
<dbReference type="eggNOG" id="COG0697">
    <property type="taxonomic scope" value="Bacteria"/>
</dbReference>
<dbReference type="Pfam" id="PF00892">
    <property type="entry name" value="EamA"/>
    <property type="match status" value="2"/>
</dbReference>
<evidence type="ECO:0000256" key="6">
    <source>
        <dbReference type="ARBA" id="ARBA00023136"/>
    </source>
</evidence>
<feature type="transmembrane region" description="Helical" evidence="7">
    <location>
        <begin position="162"/>
        <end position="185"/>
    </location>
</feature>
<keyword evidence="4 7" id="KW-0812">Transmembrane</keyword>
<dbReference type="InterPro" id="IPR000620">
    <property type="entry name" value="EamA_dom"/>
</dbReference>
<evidence type="ECO:0000256" key="1">
    <source>
        <dbReference type="ARBA" id="ARBA00004651"/>
    </source>
</evidence>
<name>A0A135YXE1_9FIRM</name>
<sequence length="305" mass="32922">MEAQKRKEAISGLMLGVTALVWGVAFIFQRTGMEHIGPYAFNFFRCLVCVIFLMLVSYISDMRFKRKNIKVGGFKDKAIFKGGILAGVVLFLAMSSQQVGMVSTTASKAGFITTMYIVIVPLLGVFYGRKVSPKIIVCVALAAVGLYLLSIKSGFTISRGDFFVFVSAIFYSLQIVVIDIFAPGVDSIKLSLVEFITAGILSLVAMLALETVTMESVMLASTAILYTGLMSSGIGFTLQIVAQKNLQPTIASLLMSSESVVSLLAGIVLLGESLTSREFSGCFILVVAILLAQIDFPVKKIKKSH</sequence>
<evidence type="ECO:0000259" key="8">
    <source>
        <dbReference type="Pfam" id="PF00892"/>
    </source>
</evidence>
<feature type="domain" description="EamA" evidence="8">
    <location>
        <begin position="14"/>
        <end position="150"/>
    </location>
</feature>
<feature type="transmembrane region" description="Helical" evidence="7">
    <location>
        <begin position="192"/>
        <end position="212"/>
    </location>
</feature>
<dbReference type="GO" id="GO:0005886">
    <property type="term" value="C:plasma membrane"/>
    <property type="evidence" value="ECO:0007669"/>
    <property type="project" value="UniProtKB-SubCell"/>
</dbReference>
<evidence type="ECO:0000256" key="7">
    <source>
        <dbReference type="SAM" id="Phobius"/>
    </source>
</evidence>
<feature type="transmembrane region" description="Helical" evidence="7">
    <location>
        <begin position="277"/>
        <end position="296"/>
    </location>
</feature>
<comment type="similarity">
    <text evidence="2">Belongs to the EamA transporter family.</text>
</comment>
<feature type="transmembrane region" description="Helical" evidence="7">
    <location>
        <begin position="250"/>
        <end position="271"/>
    </location>
</feature>
<evidence type="ECO:0000256" key="2">
    <source>
        <dbReference type="ARBA" id="ARBA00007362"/>
    </source>
</evidence>
<keyword evidence="3" id="KW-1003">Cell membrane</keyword>
<proteinExistence type="inferred from homology"/>
<organism evidence="9 10">
    <name type="scientific">Peptostreptococcus anaerobius</name>
    <dbReference type="NCBI Taxonomy" id="1261"/>
    <lineage>
        <taxon>Bacteria</taxon>
        <taxon>Bacillati</taxon>
        <taxon>Bacillota</taxon>
        <taxon>Clostridia</taxon>
        <taxon>Peptostreptococcales</taxon>
        <taxon>Peptostreptococcaceae</taxon>
        <taxon>Peptostreptococcus</taxon>
    </lineage>
</organism>
<dbReference type="SUPFAM" id="SSF103481">
    <property type="entry name" value="Multidrug resistance efflux transporter EmrE"/>
    <property type="match status" value="2"/>
</dbReference>
<evidence type="ECO:0000256" key="5">
    <source>
        <dbReference type="ARBA" id="ARBA00022989"/>
    </source>
</evidence>
<feature type="transmembrane region" description="Helical" evidence="7">
    <location>
        <begin position="79"/>
        <end position="97"/>
    </location>
</feature>
<keyword evidence="6 7" id="KW-0472">Membrane</keyword>
<dbReference type="EMBL" id="LSQZ01000014">
    <property type="protein sequence ID" value="KXI14047.1"/>
    <property type="molecule type" value="Genomic_DNA"/>
</dbReference>
<dbReference type="InterPro" id="IPR051258">
    <property type="entry name" value="Diverse_Substrate_Transporter"/>
</dbReference>
<dbReference type="RefSeq" id="WP_061101641.1">
    <property type="nucleotide sequence ID" value="NZ_KQ961791.1"/>
</dbReference>
<comment type="subcellular location">
    <subcellularLocation>
        <location evidence="1">Cell membrane</location>
        <topology evidence="1">Multi-pass membrane protein</topology>
    </subcellularLocation>
</comment>
<keyword evidence="5 7" id="KW-1133">Transmembrane helix</keyword>
<dbReference type="PANTHER" id="PTHR42920">
    <property type="entry name" value="OS03G0707200 PROTEIN-RELATED"/>
    <property type="match status" value="1"/>
</dbReference>
<evidence type="ECO:0000313" key="9">
    <source>
        <dbReference type="EMBL" id="KXI14047.1"/>
    </source>
</evidence>
<feature type="transmembrane region" description="Helical" evidence="7">
    <location>
        <begin position="40"/>
        <end position="59"/>
    </location>
</feature>
<accession>A0A135YXE1</accession>
<gene>
    <name evidence="9" type="ORF">HMPREF3195_00378</name>
</gene>
<feature type="transmembrane region" description="Helical" evidence="7">
    <location>
        <begin position="135"/>
        <end position="156"/>
    </location>
</feature>
<feature type="domain" description="EamA" evidence="8">
    <location>
        <begin position="159"/>
        <end position="291"/>
    </location>
</feature>
<dbReference type="STRING" id="1261.HMPREF3195_00378"/>
<dbReference type="PATRIC" id="fig|1261.5.peg.384"/>
<evidence type="ECO:0000256" key="3">
    <source>
        <dbReference type="ARBA" id="ARBA00022475"/>
    </source>
</evidence>